<dbReference type="STRING" id="1220535.IMCC14465_04880"/>
<evidence type="ECO:0000313" key="2">
    <source>
        <dbReference type="EMBL" id="EJW22094.1"/>
    </source>
</evidence>
<keyword evidence="3" id="KW-1185">Reference proteome</keyword>
<name>J9E2L1_9PROT</name>
<protein>
    <submittedName>
        <fullName evidence="2">Uncharacterized protein</fullName>
    </submittedName>
</protein>
<gene>
    <name evidence="2" type="ORF">IMCC14465_04880</name>
</gene>
<feature type="region of interest" description="Disordered" evidence="1">
    <location>
        <begin position="184"/>
        <end position="208"/>
    </location>
</feature>
<accession>J9E2L1</accession>
<proteinExistence type="predicted"/>
<evidence type="ECO:0000313" key="3">
    <source>
        <dbReference type="Proteomes" id="UP000004836"/>
    </source>
</evidence>
<dbReference type="Proteomes" id="UP000004836">
    <property type="component" value="Unassembled WGS sequence"/>
</dbReference>
<dbReference type="EMBL" id="ALYF01000002">
    <property type="protein sequence ID" value="EJW22094.1"/>
    <property type="molecule type" value="Genomic_DNA"/>
</dbReference>
<reference evidence="2 3" key="1">
    <citation type="journal article" date="2012" name="J. Bacteriol.">
        <title>Genome Sequence of Strain IMCC14465, Isolated from the East Sea, Belonging to the PS1 Clade of Alphaproteobacteria.</title>
        <authorList>
            <person name="Yang S.J."/>
            <person name="Kang I."/>
            <person name="Cho J.C."/>
        </authorList>
    </citation>
    <scope>NUCLEOTIDE SEQUENCE [LARGE SCALE GENOMIC DNA]</scope>
    <source>
        <strain evidence="2 3">IMCC14465</strain>
    </source>
</reference>
<organism evidence="2 3">
    <name type="scientific">alpha proteobacterium IMCC14465</name>
    <dbReference type="NCBI Taxonomy" id="1220535"/>
    <lineage>
        <taxon>Bacteria</taxon>
        <taxon>Pseudomonadati</taxon>
        <taxon>Pseudomonadota</taxon>
        <taxon>Alphaproteobacteria</taxon>
        <taxon>PS1 clade</taxon>
    </lineage>
</organism>
<evidence type="ECO:0000256" key="1">
    <source>
        <dbReference type="SAM" id="MobiDB-lite"/>
    </source>
</evidence>
<dbReference type="AlphaFoldDB" id="J9E2L1"/>
<comment type="caution">
    <text evidence="2">The sequence shown here is derived from an EMBL/GenBank/DDBJ whole genome shotgun (WGS) entry which is preliminary data.</text>
</comment>
<sequence length="208" mass="23908">MTTLPNPIRDILGKIAPPPHLSQTQYEKALAAFIGDASNLSPVEVFFSNEIFRQFKLIEYFQIKRRRAFYDHMHDYVAECYEEEKIKPKTLGPALLDMKACKSPDESTAISKFCAEEECDWFELQQDVFKSAGYGIPDYVRDIDTCHERIGKLQKMHAAASLTPAMRRRLEAQTRLLERELADERLTIDQAPQIQEEMPDEPRAPAGQ</sequence>